<dbReference type="AlphaFoldDB" id="A0A2D0KWJ2"/>
<evidence type="ECO:0000313" key="5">
    <source>
        <dbReference type="EMBL" id="PHM67810.1"/>
    </source>
</evidence>
<evidence type="ECO:0000256" key="3">
    <source>
        <dbReference type="SAM" id="MobiDB-lite"/>
    </source>
</evidence>
<name>A0A2D0KWJ2_9GAMM</name>
<keyword evidence="2" id="KW-0663">Pyridoxal phosphate</keyword>
<dbReference type="InterPro" id="IPR049489">
    <property type="entry name" value="FabD-like_helical_ins"/>
</dbReference>
<evidence type="ECO:0000256" key="2">
    <source>
        <dbReference type="ARBA" id="ARBA00022898"/>
    </source>
</evidence>
<dbReference type="Pfam" id="PF03060">
    <property type="entry name" value="NMO"/>
    <property type="match status" value="1"/>
</dbReference>
<dbReference type="Gene3D" id="3.90.1150.10">
    <property type="entry name" value="Aspartate Aminotransferase, domain 1"/>
    <property type="match status" value="1"/>
</dbReference>
<dbReference type="SUPFAM" id="SSF51412">
    <property type="entry name" value="Inosine monophosphate dehydrogenase (IMPDH)"/>
    <property type="match status" value="1"/>
</dbReference>
<feature type="compositionally biased region" description="Basic and acidic residues" evidence="3">
    <location>
        <begin position="565"/>
        <end position="587"/>
    </location>
</feature>
<dbReference type="InterPro" id="IPR049704">
    <property type="entry name" value="Aminotrans_3_PPA_site"/>
</dbReference>
<dbReference type="SUPFAM" id="SSF53383">
    <property type="entry name" value="PLP-dependent transferases"/>
    <property type="match status" value="1"/>
</dbReference>
<evidence type="ECO:0000259" key="4">
    <source>
        <dbReference type="Pfam" id="PF21607"/>
    </source>
</evidence>
<dbReference type="InterPro" id="IPR015422">
    <property type="entry name" value="PyrdxlP-dep_Trfase_small"/>
</dbReference>
<comment type="caution">
    <text evidence="5">The sequence shown here is derived from an EMBL/GenBank/DDBJ whole genome shotgun (WGS) entry which is preliminary data.</text>
</comment>
<dbReference type="Gene3D" id="3.40.640.10">
    <property type="entry name" value="Type I PLP-dependent aspartate aminotransferase-like (Major domain)"/>
    <property type="match status" value="1"/>
</dbReference>
<dbReference type="Pfam" id="PF00202">
    <property type="entry name" value="Aminotran_3"/>
    <property type="match status" value="1"/>
</dbReference>
<organism evidence="5 6">
    <name type="scientific">Xenorhabdus stockiae</name>
    <dbReference type="NCBI Taxonomy" id="351614"/>
    <lineage>
        <taxon>Bacteria</taxon>
        <taxon>Pseudomonadati</taxon>
        <taxon>Pseudomonadota</taxon>
        <taxon>Gammaproteobacteria</taxon>
        <taxon>Enterobacterales</taxon>
        <taxon>Morganellaceae</taxon>
        <taxon>Xenorhabdus</taxon>
    </lineage>
</organism>
<sequence length="1040" mass="114967">MNQPKAISSNLLKNSLLKHPLSMESVPRLQDLGAELRVVKSGTSISLLSTELRSTDEPITDPVTVLGSLPAITAGSLGNAGFMADYGVDYAYYAGAMANGIHSEEMVIALGRQRILGIFGSGGLPIPRITAAIARIRQALPEGPFGVNLLHNPGNPDWEMACVRLCIENQVRVIEASAYINLSPALVYYRVSGLAQQPDGSVLRRHRLIAKVSRREVAQHFLRPAPENLLQKLRADSLITAEQVELARQVSMADDITVEGDSGGHTDQGVLACIFRSVVQLRDEIAADESQIGYQVRIGAAGGLGTPHAILSAFALGAAYVVTGSVNQSCVEAGTSSAVKKMLGQARISDVATAPSADMFELGAKVQVLKQGSMYAVRAQKLYSLYKQYDSLDDLPEQEITLLEKQIFHKPLSDIWQETIDYFHSTHQPDIIVKAEKQPKKKMALVFQWYLGQSSRWAITGDPVRNMDYQIWCGAAMGAMNEWLKGTPFEAVENRHVSDIARLLMNGAACLTRIALLELLNVAVPEQIKQHLLLNHGQYSSEQCVTEQNVTEQSVTEKIVTKQMPDQKIESNQKTEPDQKSKVRSKESMDASTKLCLDNSKGFYKKCWDLMPGGSHYNFGDPERPLVIPFNRGEKSRVWDLDGNEHLDMFCKFGALLVGHHNEAYNSSLIEYMNKVTSVDTCDLEVAVCETMVRHIPCAEMVRFCLSGTEAVQNALRLARAFSGKNRFIRFHGHYHGNADNIMGWRKKQDLTYPVPEQFKGDLLDTLGRDPNVMTDQSFMLPWNDIDILTATIERYHDEIGAVLMEPICINGGGIFPVEGYLEKTKALCEKYNIVLIFDEIITGVRIGLGGAQKILGVTPHLATFGKALGGGAMPISAIAGRRDIMNLYTRGKVIHAGTFNGYPLGLAAIQTTFSLIEQDPGCYDRMGDIMRQISNIFVKAAEAVDLPLVVQGMPTALVYHSQNTPVMSTEGYSDKVKFCDIIIREISKRYGIQFSPLSRMYPNLLMSQDDVRFFEERIFDAMENARKVIDIAFKEGITG</sequence>
<dbReference type="PANTHER" id="PTHR43713:SF3">
    <property type="entry name" value="GLUTAMATE-1-SEMIALDEHYDE 2,1-AMINOMUTASE 1, CHLOROPLASTIC-RELATED"/>
    <property type="match status" value="1"/>
</dbReference>
<dbReference type="Pfam" id="PF21607">
    <property type="entry name" value="FabD_helical_ins"/>
    <property type="match status" value="1"/>
</dbReference>
<dbReference type="InterPro" id="IPR005814">
    <property type="entry name" value="Aminotrans_3"/>
</dbReference>
<dbReference type="GO" id="GO:0008483">
    <property type="term" value="F:transaminase activity"/>
    <property type="evidence" value="ECO:0007669"/>
    <property type="project" value="InterPro"/>
</dbReference>
<accession>A0A2D0KWJ2</accession>
<protein>
    <submittedName>
        <fullName evidence="5">Glutamate-1-semialdehyde-2,1-aminomutase</fullName>
    </submittedName>
</protein>
<comment type="cofactor">
    <cofactor evidence="1">
        <name>pyridoxal 5'-phosphate</name>
        <dbReference type="ChEBI" id="CHEBI:597326"/>
    </cofactor>
</comment>
<dbReference type="Gene3D" id="3.20.20.70">
    <property type="entry name" value="Aldolase class I"/>
    <property type="match status" value="2"/>
</dbReference>
<dbReference type="InterPro" id="IPR013785">
    <property type="entry name" value="Aldolase_TIM"/>
</dbReference>
<proteinExistence type="predicted"/>
<feature type="domain" description="[Acyl-carrier-protein] S-malonyltransferase-like inserted helical" evidence="4">
    <location>
        <begin position="389"/>
        <end position="469"/>
    </location>
</feature>
<dbReference type="CDD" id="cd04742">
    <property type="entry name" value="NPD_FabD"/>
    <property type="match status" value="1"/>
</dbReference>
<dbReference type="Proteomes" id="UP000222366">
    <property type="component" value="Unassembled WGS sequence"/>
</dbReference>
<gene>
    <name evidence="5" type="ORF">Xsto_00100</name>
</gene>
<reference evidence="5 6" key="1">
    <citation type="journal article" date="2017" name="Nat. Microbiol.">
        <title>Natural product diversity associated with the nematode symbionts Photorhabdus and Xenorhabdus.</title>
        <authorList>
            <person name="Tobias N.J."/>
            <person name="Wolff H."/>
            <person name="Djahanschiri B."/>
            <person name="Grundmann F."/>
            <person name="Kronenwerth M."/>
            <person name="Shi Y.M."/>
            <person name="Simonyi S."/>
            <person name="Grun P."/>
            <person name="Shapiro-Ilan D."/>
            <person name="Pidot S.J."/>
            <person name="Stinear T.P."/>
            <person name="Ebersberger I."/>
            <person name="Bode H.B."/>
        </authorList>
    </citation>
    <scope>NUCLEOTIDE SEQUENCE [LARGE SCALE GENOMIC DNA]</scope>
    <source>
        <strain evidence="5 6">DSM 17904</strain>
    </source>
</reference>
<evidence type="ECO:0000313" key="6">
    <source>
        <dbReference type="Proteomes" id="UP000222366"/>
    </source>
</evidence>
<dbReference type="InterPro" id="IPR015424">
    <property type="entry name" value="PyrdxlP-dep_Trfase"/>
</dbReference>
<dbReference type="InterPro" id="IPR015421">
    <property type="entry name" value="PyrdxlP-dep_Trfase_major"/>
</dbReference>
<dbReference type="NCBIfam" id="TIGR02814">
    <property type="entry name" value="pfaD_fam"/>
    <property type="match status" value="1"/>
</dbReference>
<dbReference type="EMBL" id="NJAJ01000001">
    <property type="protein sequence ID" value="PHM67810.1"/>
    <property type="molecule type" value="Genomic_DNA"/>
</dbReference>
<dbReference type="GO" id="GO:0030170">
    <property type="term" value="F:pyridoxal phosphate binding"/>
    <property type="evidence" value="ECO:0007669"/>
    <property type="project" value="InterPro"/>
</dbReference>
<dbReference type="PROSITE" id="PS00600">
    <property type="entry name" value="AA_TRANSFER_CLASS_3"/>
    <property type="match status" value="1"/>
</dbReference>
<dbReference type="PANTHER" id="PTHR43713">
    <property type="entry name" value="GLUTAMATE-1-SEMIALDEHYDE 2,1-AMINOMUTASE"/>
    <property type="match status" value="1"/>
</dbReference>
<evidence type="ECO:0000256" key="1">
    <source>
        <dbReference type="ARBA" id="ARBA00001933"/>
    </source>
</evidence>
<keyword evidence="6" id="KW-1185">Reference proteome</keyword>
<feature type="region of interest" description="Disordered" evidence="3">
    <location>
        <begin position="563"/>
        <end position="587"/>
    </location>
</feature>
<dbReference type="InterPro" id="IPR014179">
    <property type="entry name" value="PfaD-like_TIM-barrel"/>
</dbReference>